<dbReference type="SUPFAM" id="SSF56112">
    <property type="entry name" value="Protein kinase-like (PK-like)"/>
    <property type="match status" value="1"/>
</dbReference>
<dbReference type="PROSITE" id="PS00107">
    <property type="entry name" value="PROTEIN_KINASE_ATP"/>
    <property type="match status" value="1"/>
</dbReference>
<dbReference type="PANTHER" id="PTHR43628">
    <property type="entry name" value="ACTIVATOR OF C KINASE PROTEIN 1-RELATED"/>
    <property type="match status" value="1"/>
</dbReference>
<dbReference type="AlphaFoldDB" id="A0A2Z6R2B0"/>
<sequence>MANDSNSEIVDTNEWAQWIEDGITKDYINCYDYNEFQNIQLIGSGASGNVYKATWESQDTVIALKSFDIGKYSVKEIVNEVKLLCKVNFHKNIIQLLGITKGKHSDYMLILEYANNGTLRNYLKNNFDKLDWNIKLRFAIQIANAVSYIHQKDIIHRDLHSNNILVHQDIIKLVDFGLSRRITEVSSNKELIGMIPYNDPQLFKQQTANDKKYIANKKSDIYSIGVLLWEISSGQIPFNTCNENHQILALISEISNGKRETPVTGTPVDYIDIYTDCWQNNPDDRPDIQKVVSDLKSINLNTKELKIYGKTVISNIENHVVNNDNSSSSLQTKLTENETIINELFILHEDANQGRICTNDYIQSFKQIIVLKNKTENEIFNYLSDKKNEQKNLILLADFYQLGIGTEKNKIEAFELYKEATEKGQIDAIYEFGKCYRYGIGTEKNETKAFELYEEAAEKGQINAIYALGKCHHYGIGTEKNEIKAFELYKEAAEKDQVDAIVYLGYCYENGIGTKKNEIKAFKLYKKAAEKGQVDAMGHLGYCHQNGIGTKKNETKAFNSYKKAAEKGQIDAIYALGKCYHYGIGVEKNEIRAFKLYKEAAEKGQIDAIYDLGKCYHYGIGIKENEIKAFELYKEATEKGQINAIKKLAYCYRYGIGTGENKIKAFELYKKAAKKGHINAMYELGYCYQKGIGTEKDKIKAFELYKKAAKKGQIDAIMNLASCYKYGIGTEKNEIKAFESYKEAAEKGQPNAIYNFGYCYQKGVGTEKDEIKALELYKVAAEKGHGGAINAIRELEGSG</sequence>
<dbReference type="Pfam" id="PF08238">
    <property type="entry name" value="Sel1"/>
    <property type="match status" value="11"/>
</dbReference>
<comment type="caution">
    <text evidence="3">The sequence shown here is derived from an EMBL/GenBank/DDBJ whole genome shotgun (WGS) entry which is preliminary data.</text>
</comment>
<dbReference type="PANTHER" id="PTHR43628:SF1">
    <property type="entry name" value="CHITIN SYNTHASE REGULATORY FACTOR 2-RELATED"/>
    <property type="match status" value="1"/>
</dbReference>
<dbReference type="InterPro" id="IPR001245">
    <property type="entry name" value="Ser-Thr/Tyr_kinase_cat_dom"/>
</dbReference>
<name>A0A2Z6R2B0_9GLOM</name>
<dbReference type="Pfam" id="PF07714">
    <property type="entry name" value="PK_Tyr_Ser-Thr"/>
    <property type="match status" value="1"/>
</dbReference>
<dbReference type="Proteomes" id="UP000615446">
    <property type="component" value="Unassembled WGS sequence"/>
</dbReference>
<organism evidence="3 5">
    <name type="scientific">Rhizophagus clarus</name>
    <dbReference type="NCBI Taxonomy" id="94130"/>
    <lineage>
        <taxon>Eukaryota</taxon>
        <taxon>Fungi</taxon>
        <taxon>Fungi incertae sedis</taxon>
        <taxon>Mucoromycota</taxon>
        <taxon>Glomeromycotina</taxon>
        <taxon>Glomeromycetes</taxon>
        <taxon>Glomerales</taxon>
        <taxon>Glomeraceae</taxon>
        <taxon>Rhizophagus</taxon>
    </lineage>
</organism>
<dbReference type="PROSITE" id="PS50011">
    <property type="entry name" value="PROTEIN_KINASE_DOM"/>
    <property type="match status" value="1"/>
</dbReference>
<evidence type="ECO:0000313" key="4">
    <source>
        <dbReference type="EMBL" id="GES79132.1"/>
    </source>
</evidence>
<keyword evidence="4" id="KW-0808">Transferase</keyword>
<dbReference type="InterPro" id="IPR011009">
    <property type="entry name" value="Kinase-like_dom_sf"/>
</dbReference>
<dbReference type="GO" id="GO:0005524">
    <property type="term" value="F:ATP binding"/>
    <property type="evidence" value="ECO:0007669"/>
    <property type="project" value="UniProtKB-UniRule"/>
</dbReference>
<dbReference type="InterPro" id="IPR011990">
    <property type="entry name" value="TPR-like_helical_dom_sf"/>
</dbReference>
<accession>A0A2Z6R2B0</accession>
<evidence type="ECO:0000259" key="2">
    <source>
        <dbReference type="PROSITE" id="PS50011"/>
    </source>
</evidence>
<feature type="domain" description="Protein kinase" evidence="2">
    <location>
        <begin position="36"/>
        <end position="300"/>
    </location>
</feature>
<dbReference type="EMBL" id="BEXD01001979">
    <property type="protein sequence ID" value="GBB96557.1"/>
    <property type="molecule type" value="Genomic_DNA"/>
</dbReference>
<dbReference type="EMBL" id="BLAL01000043">
    <property type="protein sequence ID" value="GES79132.1"/>
    <property type="molecule type" value="Genomic_DNA"/>
</dbReference>
<dbReference type="InterPro" id="IPR017441">
    <property type="entry name" value="Protein_kinase_ATP_BS"/>
</dbReference>
<evidence type="ECO:0000313" key="5">
    <source>
        <dbReference type="Proteomes" id="UP000247702"/>
    </source>
</evidence>
<dbReference type="Gene3D" id="1.10.510.10">
    <property type="entry name" value="Transferase(Phosphotransferase) domain 1"/>
    <property type="match status" value="1"/>
</dbReference>
<dbReference type="SUPFAM" id="SSF81901">
    <property type="entry name" value="HCP-like"/>
    <property type="match status" value="3"/>
</dbReference>
<dbReference type="Gene3D" id="1.25.40.10">
    <property type="entry name" value="Tetratricopeptide repeat domain"/>
    <property type="match status" value="4"/>
</dbReference>
<evidence type="ECO:0000313" key="3">
    <source>
        <dbReference type="EMBL" id="GBB96557.1"/>
    </source>
</evidence>
<dbReference type="OrthoDB" id="2384430at2759"/>
<dbReference type="InterPro" id="IPR006597">
    <property type="entry name" value="Sel1-like"/>
</dbReference>
<reference evidence="3 5" key="1">
    <citation type="submission" date="2017-11" db="EMBL/GenBank/DDBJ databases">
        <title>The genome of Rhizophagus clarus HR1 reveals common genetic basis of auxotrophy among arbuscular mycorrhizal fungi.</title>
        <authorList>
            <person name="Kobayashi Y."/>
        </authorList>
    </citation>
    <scope>NUCLEOTIDE SEQUENCE [LARGE SCALE GENOMIC DNA]</scope>
    <source>
        <strain evidence="3 5">HR1</strain>
    </source>
</reference>
<keyword evidence="1" id="KW-0547">Nucleotide-binding</keyword>
<keyword evidence="5" id="KW-1185">Reference proteome</keyword>
<dbReference type="InterPro" id="IPR052945">
    <property type="entry name" value="Mitotic_Regulator"/>
</dbReference>
<keyword evidence="1" id="KW-0067">ATP-binding</keyword>
<dbReference type="SMART" id="SM00671">
    <property type="entry name" value="SEL1"/>
    <property type="match status" value="11"/>
</dbReference>
<feature type="binding site" evidence="1">
    <location>
        <position position="65"/>
    </location>
    <ligand>
        <name>ATP</name>
        <dbReference type="ChEBI" id="CHEBI:30616"/>
    </ligand>
</feature>
<reference evidence="4" key="2">
    <citation type="submission" date="2019-10" db="EMBL/GenBank/DDBJ databases">
        <title>Conservation and host-specific expression of non-tandemly repeated heterogenous ribosome RNA gene in arbuscular mycorrhizal fungi.</title>
        <authorList>
            <person name="Maeda T."/>
            <person name="Kobayashi Y."/>
            <person name="Nakagawa T."/>
            <person name="Ezawa T."/>
            <person name="Yamaguchi K."/>
            <person name="Bino T."/>
            <person name="Nishimoto Y."/>
            <person name="Shigenobu S."/>
            <person name="Kawaguchi M."/>
        </authorList>
    </citation>
    <scope>NUCLEOTIDE SEQUENCE</scope>
    <source>
        <strain evidence="4">HR1</strain>
    </source>
</reference>
<dbReference type="Proteomes" id="UP000247702">
    <property type="component" value="Unassembled WGS sequence"/>
</dbReference>
<dbReference type="SMART" id="SM00220">
    <property type="entry name" value="S_TKc"/>
    <property type="match status" value="1"/>
</dbReference>
<keyword evidence="4" id="KW-0418">Kinase</keyword>
<proteinExistence type="predicted"/>
<gene>
    <name evidence="4" type="ORF">RCL2_000644500</name>
    <name evidence="3" type="ORF">RclHR1_02780020</name>
</gene>
<protein>
    <submittedName>
        <fullName evidence="4">Kinase-like domain-containing protein</fullName>
    </submittedName>
</protein>
<dbReference type="PRINTS" id="PR00109">
    <property type="entry name" value="TYRKINASE"/>
</dbReference>
<dbReference type="GO" id="GO:0004672">
    <property type="term" value="F:protein kinase activity"/>
    <property type="evidence" value="ECO:0007669"/>
    <property type="project" value="InterPro"/>
</dbReference>
<evidence type="ECO:0000256" key="1">
    <source>
        <dbReference type="PROSITE-ProRule" id="PRU10141"/>
    </source>
</evidence>
<dbReference type="InterPro" id="IPR000719">
    <property type="entry name" value="Prot_kinase_dom"/>
</dbReference>